<reference evidence="1" key="1">
    <citation type="submission" date="2009-10" db="EMBL/GenBank/DDBJ databases">
        <title>Diversity of trophic interactions inside an arsenic-rich microbial ecosystem.</title>
        <authorList>
            <person name="Bertin P.N."/>
            <person name="Heinrich-Salmeron A."/>
            <person name="Pelletier E."/>
            <person name="Goulhen-Chollet F."/>
            <person name="Arsene-Ploetze F."/>
            <person name="Gallien S."/>
            <person name="Calteau A."/>
            <person name="Vallenet D."/>
            <person name="Casiot C."/>
            <person name="Chane-Woon-Ming B."/>
            <person name="Giloteaux L."/>
            <person name="Barakat M."/>
            <person name="Bonnefoy V."/>
            <person name="Bruneel O."/>
            <person name="Chandler M."/>
            <person name="Cleiss J."/>
            <person name="Duran R."/>
            <person name="Elbaz-Poulichet F."/>
            <person name="Fonknechten N."/>
            <person name="Lauga B."/>
            <person name="Mornico D."/>
            <person name="Ortet P."/>
            <person name="Schaeffer C."/>
            <person name="Siguier P."/>
            <person name="Alexander Thil Smith A."/>
            <person name="Van Dorsselaer A."/>
            <person name="Weissenbach J."/>
            <person name="Medigue C."/>
            <person name="Le Paslier D."/>
        </authorList>
    </citation>
    <scope>NUCLEOTIDE SEQUENCE</scope>
</reference>
<accession>E6QIM9</accession>
<comment type="caution">
    <text evidence="1">The sequence shown here is derived from an EMBL/GenBank/DDBJ whole genome shotgun (WGS) entry which is preliminary data.</text>
</comment>
<dbReference type="EMBL" id="CABQ01000064">
    <property type="protein sequence ID" value="CBI07095.1"/>
    <property type="molecule type" value="Genomic_DNA"/>
</dbReference>
<organism evidence="1">
    <name type="scientific">mine drainage metagenome</name>
    <dbReference type="NCBI Taxonomy" id="410659"/>
    <lineage>
        <taxon>unclassified sequences</taxon>
        <taxon>metagenomes</taxon>
        <taxon>ecological metagenomes</taxon>
    </lineage>
</organism>
<sequence length="70" mass="7392">MLLSPTSATGFSPVSASVPAYNDAIAVGLVSLRRAGAEREFLSLSSMWSLASLPDKSSLFDDGRYSPIAR</sequence>
<gene>
    <name evidence="1" type="ORF">CARN6_0409</name>
</gene>
<dbReference type="AlphaFoldDB" id="E6QIM9"/>
<protein>
    <submittedName>
        <fullName evidence="1">Uncharacterized protein</fullName>
    </submittedName>
</protein>
<proteinExistence type="predicted"/>
<evidence type="ECO:0000313" key="1">
    <source>
        <dbReference type="EMBL" id="CBI07095.1"/>
    </source>
</evidence>
<name>E6QIM9_9ZZZZ</name>